<dbReference type="Proteomes" id="UP000663419">
    <property type="component" value="Chromosome 1"/>
</dbReference>
<dbReference type="EMBL" id="CP069102">
    <property type="protein sequence ID" value="QSS50453.1"/>
    <property type="molecule type" value="Genomic_DNA"/>
</dbReference>
<dbReference type="VEuPathDB" id="FungiDB:I7I53_11146"/>
<protein>
    <submittedName>
        <fullName evidence="1">Uncharacterized protein</fullName>
    </submittedName>
</protein>
<evidence type="ECO:0000313" key="1">
    <source>
        <dbReference type="EMBL" id="QSS50453.1"/>
    </source>
</evidence>
<evidence type="ECO:0000313" key="2">
    <source>
        <dbReference type="Proteomes" id="UP000663419"/>
    </source>
</evidence>
<proteinExistence type="predicted"/>
<sequence>MGTSTRMSWPSTVLYMQSAYWQTANNNPYRTCKPGASLFWGLPTAPFPLIYSIRMLHAGPARPA</sequence>
<gene>
    <name evidence="1" type="ORF">I7I53_11146</name>
</gene>
<accession>A0A8A1LCR1</accession>
<name>A0A8A1LCR1_AJEC8</name>
<reference evidence="1" key="1">
    <citation type="submission" date="2021-01" db="EMBL/GenBank/DDBJ databases">
        <title>Chromosome-level genome assembly of a human fungal pathogen reveals clustering of transcriptionally co-regulated genes.</title>
        <authorList>
            <person name="Voorhies M."/>
            <person name="Cohen S."/>
            <person name="Shea T.P."/>
            <person name="Petrus S."/>
            <person name="Munoz J.F."/>
            <person name="Poplawski S."/>
            <person name="Goldman W.E."/>
            <person name="Michael T."/>
            <person name="Cuomo C.A."/>
            <person name="Sil A."/>
            <person name="Beyhan S."/>
        </authorList>
    </citation>
    <scope>NUCLEOTIDE SEQUENCE</scope>
    <source>
        <strain evidence="1">H88</strain>
    </source>
</reference>
<organism evidence="1 2">
    <name type="scientific">Ajellomyces capsulatus (strain H88)</name>
    <name type="common">Darling's disease fungus</name>
    <name type="synonym">Histoplasma capsulatum</name>
    <dbReference type="NCBI Taxonomy" id="544711"/>
    <lineage>
        <taxon>Eukaryota</taxon>
        <taxon>Fungi</taxon>
        <taxon>Dikarya</taxon>
        <taxon>Ascomycota</taxon>
        <taxon>Pezizomycotina</taxon>
        <taxon>Eurotiomycetes</taxon>
        <taxon>Eurotiomycetidae</taxon>
        <taxon>Onygenales</taxon>
        <taxon>Ajellomycetaceae</taxon>
        <taxon>Histoplasma</taxon>
    </lineage>
</organism>
<dbReference type="AlphaFoldDB" id="A0A8A1LCR1"/>